<keyword evidence="2" id="KW-1185">Reference proteome</keyword>
<evidence type="ECO:0000313" key="1">
    <source>
        <dbReference type="EMBL" id="PYI06190.1"/>
    </source>
</evidence>
<evidence type="ECO:0000313" key="2">
    <source>
        <dbReference type="Proteomes" id="UP000248423"/>
    </source>
</evidence>
<dbReference type="AlphaFoldDB" id="A0A319E9U9"/>
<reference evidence="1 2" key="1">
    <citation type="submission" date="2018-02" db="EMBL/GenBank/DDBJ databases">
        <title>The genomes of Aspergillus section Nigri reveals drivers in fungal speciation.</title>
        <authorList>
            <consortium name="DOE Joint Genome Institute"/>
            <person name="Vesth T.C."/>
            <person name="Nybo J."/>
            <person name="Theobald S."/>
            <person name="Brandl J."/>
            <person name="Frisvad J.C."/>
            <person name="Nielsen K.F."/>
            <person name="Lyhne E.K."/>
            <person name="Kogle M.E."/>
            <person name="Kuo A."/>
            <person name="Riley R."/>
            <person name="Clum A."/>
            <person name="Nolan M."/>
            <person name="Lipzen A."/>
            <person name="Salamov A."/>
            <person name="Henrissat B."/>
            <person name="Wiebenga A."/>
            <person name="De vries R.P."/>
            <person name="Grigoriev I.V."/>
            <person name="Mortensen U.H."/>
            <person name="Andersen M.R."/>
            <person name="Baker S.E."/>
        </authorList>
    </citation>
    <scope>NUCLEOTIDE SEQUENCE [LARGE SCALE GENOMIC DNA]</scope>
    <source>
        <strain evidence="1 2">CBS 121057</strain>
    </source>
</reference>
<protein>
    <submittedName>
        <fullName evidence="1">Uncharacterized protein</fullName>
    </submittedName>
</protein>
<organism evidence="1 2">
    <name type="scientific">Aspergillus sclerotiicarbonarius (strain CBS 121057 / IBT 28362)</name>
    <dbReference type="NCBI Taxonomy" id="1448318"/>
    <lineage>
        <taxon>Eukaryota</taxon>
        <taxon>Fungi</taxon>
        <taxon>Dikarya</taxon>
        <taxon>Ascomycota</taxon>
        <taxon>Pezizomycotina</taxon>
        <taxon>Eurotiomycetes</taxon>
        <taxon>Eurotiomycetidae</taxon>
        <taxon>Eurotiales</taxon>
        <taxon>Aspergillaceae</taxon>
        <taxon>Aspergillus</taxon>
        <taxon>Aspergillus subgen. Circumdati</taxon>
    </lineage>
</organism>
<sequence>MCFSISKEPGGTFRSYLVSPFMTQCEQEWELDDGGMIWKILMATEAWEKGCLIMPAPALLSQTAPGPEKATIVRKKWQSFSHLSRDAFGVTEDRTGFLTDLWNGLPLIDTEKASEPGRLLFYTQSLHLRLMPPANGYIMLQTKNGNTLAVLAPGSYDEGQMRHFCTQHPSRFLAVIAISISCSSEPRNGDLYKSGLRIEPDDSSDSDYDDFHNMDQFQVNLMVLDSNDGISRRLALAQTWVKTWADARPQFGTFVVE</sequence>
<proteinExistence type="predicted"/>
<dbReference type="Proteomes" id="UP000248423">
    <property type="component" value="Unassembled WGS sequence"/>
</dbReference>
<dbReference type="EMBL" id="KZ826351">
    <property type="protein sequence ID" value="PYI06190.1"/>
    <property type="molecule type" value="Genomic_DNA"/>
</dbReference>
<dbReference type="VEuPathDB" id="FungiDB:BO78DRAFT_418840"/>
<accession>A0A319E9U9</accession>
<dbReference type="STRING" id="1448318.A0A319E9U9"/>
<gene>
    <name evidence="1" type="ORF">BO78DRAFT_418840</name>
</gene>
<name>A0A319E9U9_ASPSB</name>